<feature type="transmembrane region" description="Helical" evidence="6">
    <location>
        <begin position="121"/>
        <end position="142"/>
    </location>
</feature>
<keyword evidence="9" id="KW-1185">Reference proteome</keyword>
<dbReference type="PANTHER" id="PTHR33048:SF47">
    <property type="entry name" value="INTEGRAL MEMBRANE PROTEIN-RELATED"/>
    <property type="match status" value="1"/>
</dbReference>
<reference evidence="8" key="1">
    <citation type="submission" date="2021-07" db="EMBL/GenBank/DDBJ databases">
        <authorList>
            <person name="Durling M."/>
        </authorList>
    </citation>
    <scope>NUCLEOTIDE SEQUENCE</scope>
</reference>
<evidence type="ECO:0000256" key="2">
    <source>
        <dbReference type="ARBA" id="ARBA00022692"/>
    </source>
</evidence>
<dbReference type="AlphaFoldDB" id="A0A9N9LF83"/>
<gene>
    <name evidence="8" type="ORF">HYALB_00010353</name>
</gene>
<protein>
    <recommendedName>
        <fullName evidence="7">Rhodopsin domain-containing protein</fullName>
    </recommendedName>
</protein>
<evidence type="ECO:0000313" key="9">
    <source>
        <dbReference type="Proteomes" id="UP000701801"/>
    </source>
</evidence>
<keyword evidence="2 6" id="KW-0812">Transmembrane</keyword>
<sequence>MAITGNGPLLVWISSAFMVLNTVFIGLRIYTRAAISKNLNLNDYLIVLALLSYAALLALAILGAEGGLGGHLGAANPAKFRESLKYLFFLELIYVILTSAMKVSIALTFLEWTKNKFLRALLWVSIFLDFAISFAFILYLLLQCKPISYAWELTDPTKKGTCWPLDGQLYMGYALSFVTILLDSLFLIAPWFMLRNSRLNKTIKLYIYGIWGLAVLASVANVIRLAGLKTLKESKDPLFEAAPVFWWSAAEVSIGIIVAGILELGPLMRKMNVKGFEDYTMFATLGDDDMQPINLKSMDKSQIHIVHTTNSNARGNYM</sequence>
<evidence type="ECO:0000259" key="7">
    <source>
        <dbReference type="Pfam" id="PF20684"/>
    </source>
</evidence>
<proteinExistence type="inferred from homology"/>
<keyword evidence="4 6" id="KW-0472">Membrane</keyword>
<keyword evidence="3 6" id="KW-1133">Transmembrane helix</keyword>
<evidence type="ECO:0000256" key="6">
    <source>
        <dbReference type="SAM" id="Phobius"/>
    </source>
</evidence>
<feature type="transmembrane region" description="Helical" evidence="6">
    <location>
        <begin position="173"/>
        <end position="193"/>
    </location>
</feature>
<evidence type="ECO:0000256" key="4">
    <source>
        <dbReference type="ARBA" id="ARBA00023136"/>
    </source>
</evidence>
<comment type="caution">
    <text evidence="8">The sequence shown here is derived from an EMBL/GenBank/DDBJ whole genome shotgun (WGS) entry which is preliminary data.</text>
</comment>
<feature type="transmembrane region" description="Helical" evidence="6">
    <location>
        <begin position="12"/>
        <end position="31"/>
    </location>
</feature>
<evidence type="ECO:0000313" key="8">
    <source>
        <dbReference type="EMBL" id="CAG8974285.1"/>
    </source>
</evidence>
<dbReference type="OrthoDB" id="4682787at2759"/>
<feature type="transmembrane region" description="Helical" evidence="6">
    <location>
        <begin position="84"/>
        <end position="109"/>
    </location>
</feature>
<accession>A0A9N9LF83</accession>
<feature type="domain" description="Rhodopsin" evidence="7">
    <location>
        <begin position="27"/>
        <end position="269"/>
    </location>
</feature>
<evidence type="ECO:0000256" key="5">
    <source>
        <dbReference type="ARBA" id="ARBA00038359"/>
    </source>
</evidence>
<dbReference type="EMBL" id="CAJVRM010000098">
    <property type="protein sequence ID" value="CAG8974285.1"/>
    <property type="molecule type" value="Genomic_DNA"/>
</dbReference>
<dbReference type="InterPro" id="IPR049326">
    <property type="entry name" value="Rhodopsin_dom_fungi"/>
</dbReference>
<dbReference type="GO" id="GO:0016020">
    <property type="term" value="C:membrane"/>
    <property type="evidence" value="ECO:0007669"/>
    <property type="project" value="UniProtKB-SubCell"/>
</dbReference>
<dbReference type="Proteomes" id="UP000701801">
    <property type="component" value="Unassembled WGS sequence"/>
</dbReference>
<feature type="transmembrane region" description="Helical" evidence="6">
    <location>
        <begin position="43"/>
        <end position="64"/>
    </location>
</feature>
<dbReference type="InterPro" id="IPR052337">
    <property type="entry name" value="SAT4-like"/>
</dbReference>
<comment type="subcellular location">
    <subcellularLocation>
        <location evidence="1">Membrane</location>
        <topology evidence="1">Multi-pass membrane protein</topology>
    </subcellularLocation>
</comment>
<evidence type="ECO:0000256" key="3">
    <source>
        <dbReference type="ARBA" id="ARBA00022989"/>
    </source>
</evidence>
<feature type="transmembrane region" description="Helical" evidence="6">
    <location>
        <begin position="244"/>
        <end position="264"/>
    </location>
</feature>
<comment type="similarity">
    <text evidence="5">Belongs to the SAT4 family.</text>
</comment>
<evidence type="ECO:0000256" key="1">
    <source>
        <dbReference type="ARBA" id="ARBA00004141"/>
    </source>
</evidence>
<dbReference type="PANTHER" id="PTHR33048">
    <property type="entry name" value="PTH11-LIKE INTEGRAL MEMBRANE PROTEIN (AFU_ORTHOLOGUE AFUA_5G11245)"/>
    <property type="match status" value="1"/>
</dbReference>
<dbReference type="Pfam" id="PF20684">
    <property type="entry name" value="Fung_rhodopsin"/>
    <property type="match status" value="1"/>
</dbReference>
<organism evidence="8 9">
    <name type="scientific">Hymenoscyphus albidus</name>
    <dbReference type="NCBI Taxonomy" id="595503"/>
    <lineage>
        <taxon>Eukaryota</taxon>
        <taxon>Fungi</taxon>
        <taxon>Dikarya</taxon>
        <taxon>Ascomycota</taxon>
        <taxon>Pezizomycotina</taxon>
        <taxon>Leotiomycetes</taxon>
        <taxon>Helotiales</taxon>
        <taxon>Helotiaceae</taxon>
        <taxon>Hymenoscyphus</taxon>
    </lineage>
</organism>
<name>A0A9N9LF83_9HELO</name>
<feature type="transmembrane region" description="Helical" evidence="6">
    <location>
        <begin position="205"/>
        <end position="224"/>
    </location>
</feature>